<sequence length="98" mass="10611">MKLDCENLSQQQQNAQVQLRITPGPLCPIAEYQTADGAGLVLAADAAEPQALAPLSLKPQEKLRLELTFPAQLRLGPQTRAGVLEFQCDFDVTLEPAP</sequence>
<accession>A0AAN0VJG3</accession>
<name>A0AAN0VJG3_9RHOB</name>
<dbReference type="Proteomes" id="UP000028680">
    <property type="component" value="Chromosome"/>
</dbReference>
<organism evidence="1 2">
    <name type="scientific">Planktomarina temperata RCA23</name>
    <dbReference type="NCBI Taxonomy" id="666509"/>
    <lineage>
        <taxon>Bacteria</taxon>
        <taxon>Pseudomonadati</taxon>
        <taxon>Pseudomonadota</taxon>
        <taxon>Alphaproteobacteria</taxon>
        <taxon>Rhodobacterales</taxon>
        <taxon>Paracoccaceae</taxon>
        <taxon>Planktomarina</taxon>
    </lineage>
</organism>
<gene>
    <name evidence="1" type="ORF">RCA23_c27260</name>
</gene>
<dbReference type="EMBL" id="CP003984">
    <property type="protein sequence ID" value="AII88240.1"/>
    <property type="molecule type" value="Genomic_DNA"/>
</dbReference>
<protein>
    <submittedName>
        <fullName evidence="1">Uncharacterized protein</fullName>
    </submittedName>
</protein>
<dbReference type="KEGG" id="ptp:RCA23_c27260"/>
<dbReference type="AlphaFoldDB" id="A0AAN0VJG3"/>
<proteinExistence type="predicted"/>
<keyword evidence="2" id="KW-1185">Reference proteome</keyword>
<evidence type="ECO:0000313" key="1">
    <source>
        <dbReference type="EMBL" id="AII88240.1"/>
    </source>
</evidence>
<reference evidence="1 2" key="1">
    <citation type="journal article" date="2014" name="ISME J.">
        <title>Adaptation of an abundant Roseobacter RCA organism to pelagic systems revealed by genomic and transcriptomic analyses.</title>
        <authorList>
            <person name="Voget S."/>
            <person name="Wemheuer B."/>
            <person name="Brinkhoff T."/>
            <person name="Vollmers J."/>
            <person name="Dietrich S."/>
            <person name="Giebel H.A."/>
            <person name="Beardsley C."/>
            <person name="Sardemann C."/>
            <person name="Bakenhus I."/>
            <person name="Billerbeck S."/>
            <person name="Daniel R."/>
            <person name="Simon M."/>
        </authorList>
    </citation>
    <scope>NUCLEOTIDE SEQUENCE [LARGE SCALE GENOMIC DNA]</scope>
    <source>
        <strain evidence="1 2">RCA23</strain>
    </source>
</reference>
<evidence type="ECO:0000313" key="2">
    <source>
        <dbReference type="Proteomes" id="UP000028680"/>
    </source>
</evidence>